<accession>A0A9N8WJ79</accession>
<dbReference type="Proteomes" id="UP000789759">
    <property type="component" value="Unassembled WGS sequence"/>
</dbReference>
<evidence type="ECO:0000313" key="3">
    <source>
        <dbReference type="Proteomes" id="UP000789759"/>
    </source>
</evidence>
<organism evidence="2 3">
    <name type="scientific">Cetraspora pellucida</name>
    <dbReference type="NCBI Taxonomy" id="1433469"/>
    <lineage>
        <taxon>Eukaryota</taxon>
        <taxon>Fungi</taxon>
        <taxon>Fungi incertae sedis</taxon>
        <taxon>Mucoromycota</taxon>
        <taxon>Glomeromycotina</taxon>
        <taxon>Glomeromycetes</taxon>
        <taxon>Diversisporales</taxon>
        <taxon>Gigasporaceae</taxon>
        <taxon>Cetraspora</taxon>
    </lineage>
</organism>
<feature type="non-terminal residue" evidence="2">
    <location>
        <position position="1"/>
    </location>
</feature>
<proteinExistence type="predicted"/>
<reference evidence="2" key="1">
    <citation type="submission" date="2021-06" db="EMBL/GenBank/DDBJ databases">
        <authorList>
            <person name="Kallberg Y."/>
            <person name="Tangrot J."/>
            <person name="Rosling A."/>
        </authorList>
    </citation>
    <scope>NUCLEOTIDE SEQUENCE</scope>
    <source>
        <strain evidence="2">FL966</strain>
    </source>
</reference>
<sequence>NMLKVIIESSKGQKSKTAELEKEDLSLVISLSNTDQISDKQTKQTTCKEPISNHVNN</sequence>
<evidence type="ECO:0000313" key="2">
    <source>
        <dbReference type="EMBL" id="CAG8486337.1"/>
    </source>
</evidence>
<feature type="region of interest" description="Disordered" evidence="1">
    <location>
        <begin position="36"/>
        <end position="57"/>
    </location>
</feature>
<evidence type="ECO:0000256" key="1">
    <source>
        <dbReference type="SAM" id="MobiDB-lite"/>
    </source>
</evidence>
<dbReference type="EMBL" id="CAJVQA010000687">
    <property type="protein sequence ID" value="CAG8486337.1"/>
    <property type="molecule type" value="Genomic_DNA"/>
</dbReference>
<feature type="compositionally biased region" description="Polar residues" evidence="1">
    <location>
        <begin position="43"/>
        <end position="57"/>
    </location>
</feature>
<dbReference type="AlphaFoldDB" id="A0A9N8WJ79"/>
<keyword evidence="3" id="KW-1185">Reference proteome</keyword>
<comment type="caution">
    <text evidence="2">The sequence shown here is derived from an EMBL/GenBank/DDBJ whole genome shotgun (WGS) entry which is preliminary data.</text>
</comment>
<protein>
    <submittedName>
        <fullName evidence="2">1779_t:CDS:1</fullName>
    </submittedName>
</protein>
<name>A0A9N8WJ79_9GLOM</name>
<gene>
    <name evidence="2" type="ORF">CPELLU_LOCUS1763</name>
</gene>